<dbReference type="AlphaFoldDB" id="A0AAV8X6G7"/>
<dbReference type="Proteomes" id="UP001162156">
    <property type="component" value="Unassembled WGS sequence"/>
</dbReference>
<gene>
    <name evidence="1" type="ORF">NQ314_013638</name>
</gene>
<accession>A0AAV8X6G7</accession>
<proteinExistence type="predicted"/>
<keyword evidence="2" id="KW-1185">Reference proteome</keyword>
<dbReference type="EMBL" id="JANEYF010003796">
    <property type="protein sequence ID" value="KAJ8934003.1"/>
    <property type="molecule type" value="Genomic_DNA"/>
</dbReference>
<name>A0AAV8X6G7_9CUCU</name>
<sequence length="329" mass="37931">MVSLAPKLHPDEIVTDYEANLYYALGETYLNSSIGGSVFYYTQNLYKKMCTLNLSRDLETNSYFRNIYHMLLMLPLLPVNTILDGLNNMEIQARDLGLTDLTRAIFDHVRTEWIMKVTPDLFCVHRLENRINENVIAPFKKLRDFIMLSKGKMQKQHTTIITVVEKLIELEHFLQMTYSAPNKKSFARDLSSSQKKNVLKAWQYIESHPKINVNNFFSKVLGYIKCMENQLWIWGFYRYDGDVTDDLINATNFSIVSSDVEVVAQSGEVEEADSEFGEGEEIVKEEGENGQVVMEAVIDENGGFVLQNNENGEQTTPFENAFLKYVYKE</sequence>
<evidence type="ECO:0000313" key="1">
    <source>
        <dbReference type="EMBL" id="KAJ8934003.1"/>
    </source>
</evidence>
<comment type="caution">
    <text evidence="1">The sequence shown here is derived from an EMBL/GenBank/DDBJ whole genome shotgun (WGS) entry which is preliminary data.</text>
</comment>
<evidence type="ECO:0000313" key="2">
    <source>
        <dbReference type="Proteomes" id="UP001162156"/>
    </source>
</evidence>
<protein>
    <submittedName>
        <fullName evidence="1">Uncharacterized protein</fullName>
    </submittedName>
</protein>
<reference evidence="1" key="1">
    <citation type="journal article" date="2023" name="Insect Mol. Biol.">
        <title>Genome sequencing provides insights into the evolution of gene families encoding plant cell wall-degrading enzymes in longhorned beetles.</title>
        <authorList>
            <person name="Shin N.R."/>
            <person name="Okamura Y."/>
            <person name="Kirsch R."/>
            <person name="Pauchet Y."/>
        </authorList>
    </citation>
    <scope>NUCLEOTIDE SEQUENCE</scope>
    <source>
        <strain evidence="1">RBIC_L_NR</strain>
    </source>
</reference>
<organism evidence="1 2">
    <name type="scientific">Rhamnusium bicolor</name>
    <dbReference type="NCBI Taxonomy" id="1586634"/>
    <lineage>
        <taxon>Eukaryota</taxon>
        <taxon>Metazoa</taxon>
        <taxon>Ecdysozoa</taxon>
        <taxon>Arthropoda</taxon>
        <taxon>Hexapoda</taxon>
        <taxon>Insecta</taxon>
        <taxon>Pterygota</taxon>
        <taxon>Neoptera</taxon>
        <taxon>Endopterygota</taxon>
        <taxon>Coleoptera</taxon>
        <taxon>Polyphaga</taxon>
        <taxon>Cucujiformia</taxon>
        <taxon>Chrysomeloidea</taxon>
        <taxon>Cerambycidae</taxon>
        <taxon>Lepturinae</taxon>
        <taxon>Rhagiini</taxon>
        <taxon>Rhamnusium</taxon>
    </lineage>
</organism>